<evidence type="ECO:0000313" key="3">
    <source>
        <dbReference type="Proteomes" id="UP001516400"/>
    </source>
</evidence>
<evidence type="ECO:0000313" key="2">
    <source>
        <dbReference type="EMBL" id="KAL3290301.1"/>
    </source>
</evidence>
<name>A0ABD2PHW4_9CUCU</name>
<dbReference type="Proteomes" id="UP001516400">
    <property type="component" value="Unassembled WGS sequence"/>
</dbReference>
<feature type="compositionally biased region" description="Acidic residues" evidence="1">
    <location>
        <begin position="1"/>
        <end position="22"/>
    </location>
</feature>
<dbReference type="EMBL" id="JABFTP020000186">
    <property type="protein sequence ID" value="KAL3290301.1"/>
    <property type="molecule type" value="Genomic_DNA"/>
</dbReference>
<gene>
    <name evidence="2" type="ORF">HHI36_023645</name>
</gene>
<sequence length="85" mass="10032">MSSTEEDESYPDVYDYEQQQEPEPDHYMGRQGIIRFPDLLAPSSRHEPVDQYMENFDYPRVRSKAPDSLFSPSSFAYSDYDGFYI</sequence>
<accession>A0ABD2PHW4</accession>
<organism evidence="2 3">
    <name type="scientific">Cryptolaemus montrouzieri</name>
    <dbReference type="NCBI Taxonomy" id="559131"/>
    <lineage>
        <taxon>Eukaryota</taxon>
        <taxon>Metazoa</taxon>
        <taxon>Ecdysozoa</taxon>
        <taxon>Arthropoda</taxon>
        <taxon>Hexapoda</taxon>
        <taxon>Insecta</taxon>
        <taxon>Pterygota</taxon>
        <taxon>Neoptera</taxon>
        <taxon>Endopterygota</taxon>
        <taxon>Coleoptera</taxon>
        <taxon>Polyphaga</taxon>
        <taxon>Cucujiformia</taxon>
        <taxon>Coccinelloidea</taxon>
        <taxon>Coccinellidae</taxon>
        <taxon>Scymninae</taxon>
        <taxon>Scymnini</taxon>
        <taxon>Cryptolaemus</taxon>
    </lineage>
</organism>
<proteinExistence type="predicted"/>
<protein>
    <submittedName>
        <fullName evidence="2">Uncharacterized protein</fullName>
    </submittedName>
</protein>
<reference evidence="2 3" key="1">
    <citation type="journal article" date="2021" name="BMC Biol.">
        <title>Horizontally acquired antibacterial genes associated with adaptive radiation of ladybird beetles.</title>
        <authorList>
            <person name="Li H.S."/>
            <person name="Tang X.F."/>
            <person name="Huang Y.H."/>
            <person name="Xu Z.Y."/>
            <person name="Chen M.L."/>
            <person name="Du X.Y."/>
            <person name="Qiu B.Y."/>
            <person name="Chen P.T."/>
            <person name="Zhang W."/>
            <person name="Slipinski A."/>
            <person name="Escalona H.E."/>
            <person name="Waterhouse R.M."/>
            <person name="Zwick A."/>
            <person name="Pang H."/>
        </authorList>
    </citation>
    <scope>NUCLEOTIDE SEQUENCE [LARGE SCALE GENOMIC DNA]</scope>
    <source>
        <strain evidence="2">SYSU2018</strain>
    </source>
</reference>
<feature type="region of interest" description="Disordered" evidence="1">
    <location>
        <begin position="1"/>
        <end position="28"/>
    </location>
</feature>
<comment type="caution">
    <text evidence="2">The sequence shown here is derived from an EMBL/GenBank/DDBJ whole genome shotgun (WGS) entry which is preliminary data.</text>
</comment>
<keyword evidence="3" id="KW-1185">Reference proteome</keyword>
<dbReference type="AlphaFoldDB" id="A0ABD2PHW4"/>
<evidence type="ECO:0000256" key="1">
    <source>
        <dbReference type="SAM" id="MobiDB-lite"/>
    </source>
</evidence>